<dbReference type="Proteomes" id="UP001596472">
    <property type="component" value="Unassembled WGS sequence"/>
</dbReference>
<evidence type="ECO:0000313" key="4">
    <source>
        <dbReference type="Proteomes" id="UP001596472"/>
    </source>
</evidence>
<gene>
    <name evidence="3" type="ORF">ACFQY0_08795</name>
</gene>
<dbReference type="SUPFAM" id="SSF82649">
    <property type="entry name" value="SufE/NifU"/>
    <property type="match status" value="1"/>
</dbReference>
<comment type="caution">
    <text evidence="3">The sequence shown here is derived from an EMBL/GenBank/DDBJ whole genome shotgun (WGS) entry which is preliminary data.</text>
</comment>
<feature type="domain" description="Fe-S metabolism associated" evidence="2">
    <location>
        <begin position="12"/>
        <end position="130"/>
    </location>
</feature>
<dbReference type="PANTHER" id="PTHR43597">
    <property type="entry name" value="SULFUR ACCEPTOR PROTEIN CSDE"/>
    <property type="match status" value="1"/>
</dbReference>
<keyword evidence="4" id="KW-1185">Reference proteome</keyword>
<dbReference type="Gene3D" id="3.90.1010.10">
    <property type="match status" value="1"/>
</dbReference>
<evidence type="ECO:0000259" key="2">
    <source>
        <dbReference type="Pfam" id="PF02657"/>
    </source>
</evidence>
<reference evidence="4" key="1">
    <citation type="journal article" date="2019" name="Int. J. Syst. Evol. Microbiol.">
        <title>The Global Catalogue of Microorganisms (GCM) 10K type strain sequencing project: providing services to taxonomists for standard genome sequencing and annotation.</title>
        <authorList>
            <consortium name="The Broad Institute Genomics Platform"/>
            <consortium name="The Broad Institute Genome Sequencing Center for Infectious Disease"/>
            <person name="Wu L."/>
            <person name="Ma J."/>
        </authorList>
    </citation>
    <scope>NUCLEOTIDE SEQUENCE [LARGE SCALE GENOMIC DNA]</scope>
    <source>
        <strain evidence="4">CGMCC 4.1467</strain>
    </source>
</reference>
<evidence type="ECO:0000313" key="3">
    <source>
        <dbReference type="EMBL" id="MFC7337270.1"/>
    </source>
</evidence>
<dbReference type="EMBL" id="JBHTBS010000003">
    <property type="protein sequence ID" value="MFC7337270.1"/>
    <property type="molecule type" value="Genomic_DNA"/>
</dbReference>
<dbReference type="Pfam" id="PF02657">
    <property type="entry name" value="SufE"/>
    <property type="match status" value="1"/>
</dbReference>
<dbReference type="InterPro" id="IPR003808">
    <property type="entry name" value="Fe-S_metab-assoc_dom"/>
</dbReference>
<name>A0ABW2L6T1_9BACT</name>
<dbReference type="RefSeq" id="WP_379711408.1">
    <property type="nucleotide sequence ID" value="NZ_JBHTBS010000003.1"/>
</dbReference>
<comment type="similarity">
    <text evidence="1">Belongs to the SufE family.</text>
</comment>
<evidence type="ECO:0000256" key="1">
    <source>
        <dbReference type="ARBA" id="ARBA00010282"/>
    </source>
</evidence>
<sequence length="138" mass="15506">MSIADKQQQVLEELDLFQDWQERYEYVIGLGKQLPPMDESLHTPDRLIKGCQSQVWLEASSSEGNIHFLADSDSVITKGMIALFVRVLDGEPVDEVLTADLSFIDKTGLKEHLAPTRANALNLMATQMKQRALEFAQS</sequence>
<dbReference type="PANTHER" id="PTHR43597:SF5">
    <property type="entry name" value="SUFE-LIKE PROTEIN 2, CHLOROPLASTIC"/>
    <property type="match status" value="1"/>
</dbReference>
<accession>A0ABW2L6T1</accession>
<proteinExistence type="inferred from homology"/>
<organism evidence="3 4">
    <name type="scientific">Haloferula chungangensis</name>
    <dbReference type="NCBI Taxonomy" id="1048331"/>
    <lineage>
        <taxon>Bacteria</taxon>
        <taxon>Pseudomonadati</taxon>
        <taxon>Verrucomicrobiota</taxon>
        <taxon>Verrucomicrobiia</taxon>
        <taxon>Verrucomicrobiales</taxon>
        <taxon>Verrucomicrobiaceae</taxon>
        <taxon>Haloferula</taxon>
    </lineage>
</organism>
<protein>
    <submittedName>
        <fullName evidence="3">SufE family protein</fullName>
    </submittedName>
</protein>